<sequence length="97" mass="11320">LFSIIPTIFQSTSPTFACFQLYWSRLHRANKSERKWSRKKKMNLPLYCFTSRAAHIEMIRSLIEAMVNFRPLKHVGGERLDVLRPTELLSPAAKRVS</sequence>
<name>A0A183ELW2_9BILA</name>
<dbReference type="WBParaSite" id="GPUH_0002198001-mRNA-1">
    <property type="protein sequence ID" value="GPUH_0002198001-mRNA-1"/>
    <property type="gene ID" value="GPUH_0002198001"/>
</dbReference>
<evidence type="ECO:0000313" key="1">
    <source>
        <dbReference type="WBParaSite" id="GPUH_0002198001-mRNA-1"/>
    </source>
</evidence>
<protein>
    <submittedName>
        <fullName evidence="1">Ovule protein</fullName>
    </submittedName>
</protein>
<dbReference type="AlphaFoldDB" id="A0A183ELW2"/>
<reference evidence="1" key="1">
    <citation type="submission" date="2016-06" db="UniProtKB">
        <authorList>
            <consortium name="WormBaseParasite"/>
        </authorList>
    </citation>
    <scope>IDENTIFICATION</scope>
</reference>
<organism evidence="1">
    <name type="scientific">Gongylonema pulchrum</name>
    <dbReference type="NCBI Taxonomy" id="637853"/>
    <lineage>
        <taxon>Eukaryota</taxon>
        <taxon>Metazoa</taxon>
        <taxon>Ecdysozoa</taxon>
        <taxon>Nematoda</taxon>
        <taxon>Chromadorea</taxon>
        <taxon>Rhabditida</taxon>
        <taxon>Spirurina</taxon>
        <taxon>Spiruromorpha</taxon>
        <taxon>Spiruroidea</taxon>
        <taxon>Gongylonematidae</taxon>
        <taxon>Gongylonema</taxon>
    </lineage>
</organism>
<accession>A0A183ELW2</accession>
<proteinExistence type="predicted"/>